<gene>
    <name evidence="2" type="primary">citF</name>
    <name evidence="2" type="ORF">MAMMFC1_00628</name>
</gene>
<evidence type="ECO:0000256" key="1">
    <source>
        <dbReference type="PIRNR" id="PIRNR009451"/>
    </source>
</evidence>
<dbReference type="PANTHER" id="PTHR40596:SF1">
    <property type="entry name" value="CITRATE LYASE ALPHA CHAIN"/>
    <property type="match status" value="1"/>
</dbReference>
<dbReference type="GO" id="GO:0008815">
    <property type="term" value="F:citrate (pro-3S)-lyase activity"/>
    <property type="evidence" value="ECO:0007669"/>
    <property type="project" value="UniProtKB-UniRule"/>
</dbReference>
<dbReference type="Proteomes" id="UP000276437">
    <property type="component" value="Chromosome"/>
</dbReference>
<keyword evidence="1 2" id="KW-0456">Lyase</keyword>
<dbReference type="EC" id="2.8.3.10" evidence="1"/>
<evidence type="ECO:0000313" key="3">
    <source>
        <dbReference type="Proteomes" id="UP000276437"/>
    </source>
</evidence>
<accession>A0A348AFY6</accession>
<dbReference type="GO" id="GO:0008814">
    <property type="term" value="F:citrate CoA-transferase activity"/>
    <property type="evidence" value="ECO:0007669"/>
    <property type="project" value="UniProtKB-UniRule"/>
</dbReference>
<dbReference type="GO" id="GO:0006084">
    <property type="term" value="P:acetyl-CoA metabolic process"/>
    <property type="evidence" value="ECO:0007669"/>
    <property type="project" value="UniProtKB-UniRule"/>
</dbReference>
<evidence type="ECO:0000313" key="2">
    <source>
        <dbReference type="EMBL" id="BBB89984.1"/>
    </source>
</evidence>
<dbReference type="SUPFAM" id="SSF100950">
    <property type="entry name" value="NagB/RpiA/CoA transferase-like"/>
    <property type="match status" value="2"/>
</dbReference>
<dbReference type="EMBL" id="AP018449">
    <property type="protein sequence ID" value="BBB89984.1"/>
    <property type="molecule type" value="Genomic_DNA"/>
</dbReference>
<dbReference type="Pfam" id="PF04223">
    <property type="entry name" value="CitF"/>
    <property type="match status" value="1"/>
</dbReference>
<keyword evidence="1" id="KW-0963">Cytoplasm</keyword>
<dbReference type="InterPro" id="IPR006472">
    <property type="entry name" value="Citrate_lyase_asu"/>
</dbReference>
<comment type="subcellular location">
    <subcellularLocation>
        <location evidence="1">Cytoplasm</location>
    </subcellularLocation>
</comment>
<dbReference type="Gene3D" id="3.40.1080.10">
    <property type="entry name" value="Glutaconate Coenzyme A-transferase"/>
    <property type="match status" value="2"/>
</dbReference>
<proteinExistence type="predicted"/>
<dbReference type="PANTHER" id="PTHR40596">
    <property type="entry name" value="CITRATE LYASE ALPHA CHAIN"/>
    <property type="match status" value="1"/>
</dbReference>
<reference evidence="2 3" key="1">
    <citation type="journal article" date="2018" name="Int. J. Syst. Evol. Microbiol.">
        <title>Methylomusa anaerophila gen. nov., sp. nov., an anaerobic methanol-utilizing bacterium isolated from a microbial fuel cell.</title>
        <authorList>
            <person name="Amano N."/>
            <person name="Yamamuro A."/>
            <person name="Miyahara M."/>
            <person name="Kouzuma A."/>
            <person name="Abe T."/>
            <person name="Watanabe K."/>
        </authorList>
    </citation>
    <scope>NUCLEOTIDE SEQUENCE [LARGE SCALE GENOMIC DNA]</scope>
    <source>
        <strain evidence="2 3">MMFC1</strain>
    </source>
</reference>
<organism evidence="2 3">
    <name type="scientific">Methylomusa anaerophila</name>
    <dbReference type="NCBI Taxonomy" id="1930071"/>
    <lineage>
        <taxon>Bacteria</taxon>
        <taxon>Bacillati</taxon>
        <taxon>Bacillota</taxon>
        <taxon>Negativicutes</taxon>
        <taxon>Selenomonadales</taxon>
        <taxon>Sporomusaceae</taxon>
        <taxon>Methylomusa</taxon>
    </lineage>
</organism>
<name>A0A348AFY6_9FIRM</name>
<comment type="catalytic activity">
    <reaction evidence="1">
        <text>citrate = oxaloacetate + acetate</text>
        <dbReference type="Rhea" id="RHEA:10760"/>
        <dbReference type="ChEBI" id="CHEBI:16452"/>
        <dbReference type="ChEBI" id="CHEBI:16947"/>
        <dbReference type="ChEBI" id="CHEBI:30089"/>
        <dbReference type="EC" id="4.1.3.6"/>
    </reaction>
</comment>
<dbReference type="AlphaFoldDB" id="A0A348AFY6"/>
<dbReference type="InterPro" id="IPR037171">
    <property type="entry name" value="NagB/RpiA_transferase-like"/>
</dbReference>
<dbReference type="GO" id="GO:0005737">
    <property type="term" value="C:cytoplasm"/>
    <property type="evidence" value="ECO:0007669"/>
    <property type="project" value="UniProtKB-SubCell"/>
</dbReference>
<dbReference type="EC" id="4.1.3.6" evidence="1"/>
<sequence length="514" mass="54263">MRQIVNALGRALPEYIEGYGIVRPFNGAFATLPAMTRQAPKVKRMQPGECKLADSLEMVFKRIPVTDGMTLSFHHHLRNGDHVVNMVLAVAAKLGLKNLKVALSSVFPVHAPMVDHMQAGVVTGLDTNYMSGSVAAAISRGVLAQPVILRTHGGRARAIECGQLKIDVAFIAAPTADDYGNLNGISGPAACGSLGYAYPDAEYADWVVAVTDHLVEYPLTPVSIPQTRVDYIVTVESIGDPQGIVSGTTQITRDPVGLKIAETTAKVIQAAGLIKDGFSFQTGAGGASLAAAHYVRQMMEKAGVTGSFVLGGITGYMVEMLAKGLFRRLIDVQGFDLAAVRSLAENPNHMEVGADFYASPFNNGCAVNKLDAVVLGATEFDIDFNVNVVTGSDGVIMGGSGGHSDAAAGAKVTIVVANLLRGRLPVIMDKVLTATTPGETVDVLVTERGVAVNPRRTDLKEKLAAAGLPLRDAIELKALAEKIAGVPNKIATDERIIAVIEYRDGTIIDVVRKV</sequence>
<keyword evidence="3" id="KW-1185">Reference proteome</keyword>
<dbReference type="KEGG" id="mana:MAMMFC1_00628"/>
<dbReference type="GO" id="GO:0009346">
    <property type="term" value="C:ATP-independent citrate lyase complex"/>
    <property type="evidence" value="ECO:0007669"/>
    <property type="project" value="UniProtKB-UniRule"/>
</dbReference>
<protein>
    <recommendedName>
        <fullName evidence="1">Citrate lyase alpha chain</fullName>
        <shortName evidence="1">Citrase alpha chain</shortName>
        <ecNumber evidence="1">2.8.3.10</ecNumber>
        <ecNumber evidence="1">4.1.3.6</ecNumber>
    </recommendedName>
    <alternativeName>
        <fullName evidence="1">Citrate (pro-3S)-lyase alpha chain</fullName>
    </alternativeName>
    <alternativeName>
        <fullName evidence="1">Citrate CoA-transferase subunit</fullName>
    </alternativeName>
</protein>
<dbReference type="NCBIfam" id="TIGR01584">
    <property type="entry name" value="citF"/>
    <property type="match status" value="1"/>
</dbReference>
<comment type="catalytic activity">
    <reaction evidence="1">
        <text>citrate + acetyl-CoA = (3S)-citryl-CoA + acetate</text>
        <dbReference type="Rhea" id="RHEA:19405"/>
        <dbReference type="ChEBI" id="CHEBI:16947"/>
        <dbReference type="ChEBI" id="CHEBI:30089"/>
        <dbReference type="ChEBI" id="CHEBI:57288"/>
        <dbReference type="ChEBI" id="CHEBI:57321"/>
        <dbReference type="EC" id="2.8.3.10"/>
    </reaction>
</comment>
<keyword evidence="1" id="KW-0808">Transferase</keyword>
<dbReference type="PIRSF" id="PIRSF009451">
    <property type="entry name" value="Citrt_lyas_alpha"/>
    <property type="match status" value="1"/>
</dbReference>